<dbReference type="SUPFAM" id="SSF52096">
    <property type="entry name" value="ClpP/crotonase"/>
    <property type="match status" value="1"/>
</dbReference>
<comment type="caution">
    <text evidence="1">The sequence shown here is derived from an EMBL/GenBank/DDBJ whole genome shotgun (WGS) entry which is preliminary data.</text>
</comment>
<protein>
    <submittedName>
        <fullName evidence="1">Uncharacterized protein</fullName>
    </submittedName>
</protein>
<proteinExistence type="predicted"/>
<organism evidence="1 2">
    <name type="scientific">Pedobacter lithocola</name>
    <dbReference type="NCBI Taxonomy" id="1908239"/>
    <lineage>
        <taxon>Bacteria</taxon>
        <taxon>Pseudomonadati</taxon>
        <taxon>Bacteroidota</taxon>
        <taxon>Sphingobacteriia</taxon>
        <taxon>Sphingobacteriales</taxon>
        <taxon>Sphingobacteriaceae</taxon>
        <taxon>Pedobacter</taxon>
    </lineage>
</organism>
<sequence length="64" mass="6969">MNRNRILEIILGAALVAATTAKHYGWINRAIPEAQIDAYVEVLAKQISTFSKGVIEATKSVLTV</sequence>
<dbReference type="RefSeq" id="WP_378980960.1">
    <property type="nucleotide sequence ID" value="NZ_JBHSBW010000003.1"/>
</dbReference>
<dbReference type="Proteomes" id="UP001595789">
    <property type="component" value="Unassembled WGS sequence"/>
</dbReference>
<keyword evidence="2" id="KW-1185">Reference proteome</keyword>
<dbReference type="Gene3D" id="3.90.226.10">
    <property type="entry name" value="2-enoyl-CoA Hydratase, Chain A, domain 1"/>
    <property type="match status" value="1"/>
</dbReference>
<gene>
    <name evidence="1" type="ORF">ACFOWA_01045</name>
</gene>
<name>A0ABV8P3C2_9SPHI</name>
<dbReference type="EMBL" id="JBHSBW010000003">
    <property type="protein sequence ID" value="MFC4209745.1"/>
    <property type="molecule type" value="Genomic_DNA"/>
</dbReference>
<dbReference type="InterPro" id="IPR029045">
    <property type="entry name" value="ClpP/crotonase-like_dom_sf"/>
</dbReference>
<accession>A0ABV8P3C2</accession>
<evidence type="ECO:0000313" key="2">
    <source>
        <dbReference type="Proteomes" id="UP001595789"/>
    </source>
</evidence>
<reference evidence="2" key="1">
    <citation type="journal article" date="2019" name="Int. J. Syst. Evol. Microbiol.">
        <title>The Global Catalogue of Microorganisms (GCM) 10K type strain sequencing project: providing services to taxonomists for standard genome sequencing and annotation.</title>
        <authorList>
            <consortium name="The Broad Institute Genomics Platform"/>
            <consortium name="The Broad Institute Genome Sequencing Center for Infectious Disease"/>
            <person name="Wu L."/>
            <person name="Ma J."/>
        </authorList>
    </citation>
    <scope>NUCLEOTIDE SEQUENCE [LARGE SCALE GENOMIC DNA]</scope>
    <source>
        <strain evidence="2">CCM 8691</strain>
    </source>
</reference>
<evidence type="ECO:0000313" key="1">
    <source>
        <dbReference type="EMBL" id="MFC4209745.1"/>
    </source>
</evidence>